<evidence type="ECO:0000313" key="1">
    <source>
        <dbReference type="EMBL" id="KAG6370755.1"/>
    </source>
</evidence>
<name>A0A8I2YF51_9AGAM</name>
<accession>A0A8I2YF51</accession>
<dbReference type="GO" id="GO:0033499">
    <property type="term" value="P:galactose catabolic process via UDP-galactose, Leloir pathway"/>
    <property type="evidence" value="ECO:0007669"/>
    <property type="project" value="TreeGrafter"/>
</dbReference>
<dbReference type="InterPro" id="IPR011013">
    <property type="entry name" value="Gal_mutarotase_sf_dom"/>
</dbReference>
<dbReference type="GO" id="GO:0004034">
    <property type="term" value="F:aldose 1-epimerase activity"/>
    <property type="evidence" value="ECO:0007669"/>
    <property type="project" value="TreeGrafter"/>
</dbReference>
<dbReference type="EMBL" id="JAGFBS010000044">
    <property type="protein sequence ID" value="KAG6370755.1"/>
    <property type="molecule type" value="Genomic_DNA"/>
</dbReference>
<comment type="caution">
    <text evidence="1">The sequence shown here is derived from an EMBL/GenBank/DDBJ whole genome shotgun (WGS) entry which is preliminary data.</text>
</comment>
<organism evidence="1 2">
    <name type="scientific">Boletus reticuloceps</name>
    <dbReference type="NCBI Taxonomy" id="495285"/>
    <lineage>
        <taxon>Eukaryota</taxon>
        <taxon>Fungi</taxon>
        <taxon>Dikarya</taxon>
        <taxon>Basidiomycota</taxon>
        <taxon>Agaricomycotina</taxon>
        <taxon>Agaricomycetes</taxon>
        <taxon>Agaricomycetidae</taxon>
        <taxon>Boletales</taxon>
        <taxon>Boletineae</taxon>
        <taxon>Boletaceae</taxon>
        <taxon>Boletoideae</taxon>
        <taxon>Boletus</taxon>
    </lineage>
</organism>
<dbReference type="InterPro" id="IPR014718">
    <property type="entry name" value="GH-type_carb-bd"/>
</dbReference>
<dbReference type="GO" id="GO:0006006">
    <property type="term" value="P:glucose metabolic process"/>
    <property type="evidence" value="ECO:0007669"/>
    <property type="project" value="TreeGrafter"/>
</dbReference>
<keyword evidence="2" id="KW-1185">Reference proteome</keyword>
<dbReference type="AlphaFoldDB" id="A0A8I2YF51"/>
<reference evidence="1" key="1">
    <citation type="submission" date="2021-03" db="EMBL/GenBank/DDBJ databases">
        <title>Evolutionary innovations through gain and loss of genes in the ectomycorrhizal Boletales.</title>
        <authorList>
            <person name="Wu G."/>
            <person name="Miyauchi S."/>
            <person name="Morin E."/>
            <person name="Yang Z.-L."/>
            <person name="Xu J."/>
            <person name="Martin F.M."/>
        </authorList>
    </citation>
    <scope>NUCLEOTIDE SEQUENCE</scope>
    <source>
        <strain evidence="1">BR01</strain>
    </source>
</reference>
<proteinExistence type="predicted"/>
<protein>
    <submittedName>
        <fullName evidence="1">Galactose mutarotase-like domain-containing protein</fullName>
    </submittedName>
</protein>
<gene>
    <name evidence="1" type="ORF">JVT61DRAFT_10957</name>
</gene>
<dbReference type="OrthoDB" id="274691at2759"/>
<dbReference type="PANTHER" id="PTHR10091:SF0">
    <property type="entry name" value="GALACTOSE MUTAROTASE"/>
    <property type="match status" value="1"/>
</dbReference>
<sequence>MSDPYTPILFSLPGSVTPTLAIEVLPHGLTIHKVIVQVNGKTHDIVIGPEDPKDHSTIKYMNTIIGRYANRVPVGKHVVEKNGITTSFEALGNESPKVSLHGGPEGFDRRIWQKFTRLDDVKLFTKAEIQSIAARTDASAVIFSLTSPDGDQGYSGTLYLETLVVLVPPVKPDLSTVSRHELGSIVIVYRAKLVDLPEGQKEVTPINLTQHWGFNLDVSMQDWRRNTQGFESRFDYRGKLRLHCFSYSQVSNVAYQASHIAELQPNSLPTGRCIPVAEADNSSGAHIHDTKRIGDLFPGAGYDDYYLLSPRSDLKLVSPHRIPISEFSDSLISSKTY</sequence>
<dbReference type="GO" id="GO:0030246">
    <property type="term" value="F:carbohydrate binding"/>
    <property type="evidence" value="ECO:0007669"/>
    <property type="project" value="InterPro"/>
</dbReference>
<dbReference type="PANTHER" id="PTHR10091">
    <property type="entry name" value="ALDOSE-1-EPIMERASE"/>
    <property type="match status" value="1"/>
</dbReference>
<dbReference type="Gene3D" id="2.70.98.10">
    <property type="match status" value="1"/>
</dbReference>
<dbReference type="Pfam" id="PF01263">
    <property type="entry name" value="Aldose_epim"/>
    <property type="match status" value="1"/>
</dbReference>
<evidence type="ECO:0000313" key="2">
    <source>
        <dbReference type="Proteomes" id="UP000683000"/>
    </source>
</evidence>
<dbReference type="Proteomes" id="UP000683000">
    <property type="component" value="Unassembled WGS sequence"/>
</dbReference>
<dbReference type="InterPro" id="IPR008183">
    <property type="entry name" value="Aldose_1/G6P_1-epimerase"/>
</dbReference>
<dbReference type="SUPFAM" id="SSF74650">
    <property type="entry name" value="Galactose mutarotase-like"/>
    <property type="match status" value="1"/>
</dbReference>